<feature type="compositionally biased region" description="Low complexity" evidence="12">
    <location>
        <begin position="8"/>
        <end position="25"/>
    </location>
</feature>
<evidence type="ECO:0000256" key="8">
    <source>
        <dbReference type="ARBA" id="ARBA00023017"/>
    </source>
</evidence>
<dbReference type="InterPro" id="IPR008467">
    <property type="entry name" value="Dynein1_light_intermed_chain"/>
</dbReference>
<keyword evidence="4 11" id="KW-0963">Cytoplasm</keyword>
<evidence type="ECO:0000256" key="11">
    <source>
        <dbReference type="RuleBase" id="RU366047"/>
    </source>
</evidence>
<reference evidence="13 14" key="1">
    <citation type="submission" date="2024-08" db="EMBL/GenBank/DDBJ databases">
        <title>The draft genome of Apodemus speciosus.</title>
        <authorList>
            <person name="Nabeshima K."/>
            <person name="Suzuki S."/>
            <person name="Onuma M."/>
        </authorList>
    </citation>
    <scope>NUCLEOTIDE SEQUENCE [LARGE SCALE GENOMIC DNA]</scope>
    <source>
        <strain evidence="13">IB14-021</strain>
    </source>
</reference>
<feature type="region of interest" description="Disordered" evidence="12">
    <location>
        <begin position="1"/>
        <end position="25"/>
    </location>
</feature>
<evidence type="ECO:0000256" key="2">
    <source>
        <dbReference type="ARBA" id="ARBA00006831"/>
    </source>
</evidence>
<dbReference type="EMBL" id="BAAFST010000009">
    <property type="protein sequence ID" value="GAB1294768.1"/>
    <property type="molecule type" value="Genomic_DNA"/>
</dbReference>
<evidence type="ECO:0000256" key="7">
    <source>
        <dbReference type="ARBA" id="ARBA00022840"/>
    </source>
</evidence>
<dbReference type="InterPro" id="IPR022780">
    <property type="entry name" value="Dynein_light_int_chain"/>
</dbReference>
<evidence type="ECO:0000256" key="9">
    <source>
        <dbReference type="ARBA" id="ARBA00023175"/>
    </source>
</evidence>
<protein>
    <recommendedName>
        <fullName evidence="11">Dynein light intermediate chain</fullName>
    </recommendedName>
</protein>
<evidence type="ECO:0000256" key="4">
    <source>
        <dbReference type="ARBA" id="ARBA00022490"/>
    </source>
</evidence>
<keyword evidence="7 11" id="KW-0067">ATP-binding</keyword>
<proteinExistence type="inferred from homology"/>
<keyword evidence="9 11" id="KW-0505">Motor protein</keyword>
<keyword evidence="5 11" id="KW-0493">Microtubule</keyword>
<comment type="subunit">
    <text evidence="11">Homodimer. The cytoplasmic dynein 1 complex consists of two catalytic heavy chains (HCs) and a number of non-catalytic subunits presented by intermediate chains (ICs).</text>
</comment>
<sequence>MRTGRTFGPASSAKSPRARAPSSRPGRTCCCWGEDGAGKTSLIRRIQGIEEYKKGRGLEYLYLNVHDEDRDDQTRCNVWILDGDLYHKGLLKFSLDALSLRDTLVMLVVDMSKPWTALDSLQKWAMIRDFQEYVEPGEDFPASPQRRTTAAQEDRDDSVVLPLGADTLTHNLGLPVLVVCTKCDAISVLEKEHDYRDEHFDFIQSHIRKFCLQCIL</sequence>
<evidence type="ECO:0000313" key="14">
    <source>
        <dbReference type="Proteomes" id="UP001623349"/>
    </source>
</evidence>
<evidence type="ECO:0000256" key="10">
    <source>
        <dbReference type="ARBA" id="ARBA00023212"/>
    </source>
</evidence>
<dbReference type="PANTHER" id="PTHR12688">
    <property type="entry name" value="DYNEIN LIGHT INTERMEDIATE CHAIN"/>
    <property type="match status" value="1"/>
</dbReference>
<evidence type="ECO:0000256" key="3">
    <source>
        <dbReference type="ARBA" id="ARBA00022448"/>
    </source>
</evidence>
<evidence type="ECO:0000313" key="13">
    <source>
        <dbReference type="EMBL" id="GAB1294768.1"/>
    </source>
</evidence>
<accession>A0ABQ0F661</accession>
<organism evidence="13 14">
    <name type="scientific">Apodemus speciosus</name>
    <name type="common">Large Japanese field mouse</name>
    <dbReference type="NCBI Taxonomy" id="105296"/>
    <lineage>
        <taxon>Eukaryota</taxon>
        <taxon>Metazoa</taxon>
        <taxon>Chordata</taxon>
        <taxon>Craniata</taxon>
        <taxon>Vertebrata</taxon>
        <taxon>Euteleostomi</taxon>
        <taxon>Mammalia</taxon>
        <taxon>Eutheria</taxon>
        <taxon>Euarchontoglires</taxon>
        <taxon>Glires</taxon>
        <taxon>Rodentia</taxon>
        <taxon>Myomorpha</taxon>
        <taxon>Muroidea</taxon>
        <taxon>Muridae</taxon>
        <taxon>Murinae</taxon>
        <taxon>Apodemus</taxon>
    </lineage>
</organism>
<keyword evidence="8 11" id="KW-0243">Dynein</keyword>
<dbReference type="PANTHER" id="PTHR12688:SF2">
    <property type="entry name" value="CYTOPLASMIC DYNEIN 1 LIGHT INTERMEDIATE CHAIN 1"/>
    <property type="match status" value="1"/>
</dbReference>
<evidence type="ECO:0000256" key="5">
    <source>
        <dbReference type="ARBA" id="ARBA00022701"/>
    </source>
</evidence>
<keyword evidence="14" id="KW-1185">Reference proteome</keyword>
<keyword evidence="6 11" id="KW-0547">Nucleotide-binding</keyword>
<comment type="subcellular location">
    <subcellularLocation>
        <location evidence="1 11">Cytoplasm</location>
        <location evidence="1 11">Cytoskeleton</location>
    </subcellularLocation>
</comment>
<gene>
    <name evidence="13" type="ORF">APTSU1_001000100</name>
</gene>
<name>A0ABQ0F661_APOSI</name>
<keyword evidence="3 11" id="KW-0813">Transport</keyword>
<dbReference type="Proteomes" id="UP001623349">
    <property type="component" value="Unassembled WGS sequence"/>
</dbReference>
<dbReference type="Pfam" id="PF05783">
    <property type="entry name" value="DLIC"/>
    <property type="match status" value="1"/>
</dbReference>
<evidence type="ECO:0000256" key="12">
    <source>
        <dbReference type="SAM" id="MobiDB-lite"/>
    </source>
</evidence>
<comment type="function">
    <text evidence="11">Acts as one of several non-catalytic accessory components of the cytoplasmic dynein 1 complex that are thought to be involved in linking dynein to cargos and to adapter proteins that regulate dynein function. Cytoplasmic dynein 1 acts as a motor for the intracellular retrograde motility of vesicles and organelles along microtubules. May play a role in binding dynein to membranous organelles or chromosomes.</text>
</comment>
<keyword evidence="10 11" id="KW-0206">Cytoskeleton</keyword>
<comment type="caution">
    <text evidence="13">The sequence shown here is derived from an EMBL/GenBank/DDBJ whole genome shotgun (WGS) entry which is preliminary data.</text>
</comment>
<evidence type="ECO:0000256" key="6">
    <source>
        <dbReference type="ARBA" id="ARBA00022741"/>
    </source>
</evidence>
<dbReference type="SUPFAM" id="SSF52540">
    <property type="entry name" value="P-loop containing nucleoside triphosphate hydrolases"/>
    <property type="match status" value="1"/>
</dbReference>
<comment type="similarity">
    <text evidence="2 11">Belongs to the dynein light intermediate chain family.</text>
</comment>
<dbReference type="InterPro" id="IPR027417">
    <property type="entry name" value="P-loop_NTPase"/>
</dbReference>
<evidence type="ECO:0000256" key="1">
    <source>
        <dbReference type="ARBA" id="ARBA00004245"/>
    </source>
</evidence>
<dbReference type="Gene3D" id="3.40.50.300">
    <property type="entry name" value="P-loop containing nucleotide triphosphate hydrolases"/>
    <property type="match status" value="1"/>
</dbReference>